<protein>
    <submittedName>
        <fullName evidence="8">Uncharacterized protein</fullName>
    </submittedName>
</protein>
<reference evidence="8 9" key="1">
    <citation type="journal article" date="2023" name="Sci. Data">
        <title>Genome assembly of the Korean intertidal mud-creeper Batillaria attramentaria.</title>
        <authorList>
            <person name="Patra A.K."/>
            <person name="Ho P.T."/>
            <person name="Jun S."/>
            <person name="Lee S.J."/>
            <person name="Kim Y."/>
            <person name="Won Y.J."/>
        </authorList>
    </citation>
    <scope>NUCLEOTIDE SEQUENCE [LARGE SCALE GENOMIC DNA]</scope>
    <source>
        <strain evidence="8">Wonlab-2016</strain>
    </source>
</reference>
<feature type="compositionally biased region" description="Basic and acidic residues" evidence="7">
    <location>
        <begin position="321"/>
        <end position="336"/>
    </location>
</feature>
<dbReference type="EMBL" id="JACVVK020000130">
    <property type="protein sequence ID" value="KAK7490102.1"/>
    <property type="molecule type" value="Genomic_DNA"/>
</dbReference>
<feature type="region of interest" description="Disordered" evidence="7">
    <location>
        <begin position="1114"/>
        <end position="1297"/>
    </location>
</feature>
<dbReference type="PANTHER" id="PTHR10372:SF27">
    <property type="entry name" value="ADHERENS JUNCTION PROTEIN P120"/>
    <property type="match status" value="1"/>
</dbReference>
<dbReference type="Pfam" id="PF00514">
    <property type="entry name" value="Arm"/>
    <property type="match status" value="3"/>
</dbReference>
<feature type="region of interest" description="Disordered" evidence="7">
    <location>
        <begin position="24"/>
        <end position="85"/>
    </location>
</feature>
<feature type="region of interest" description="Disordered" evidence="7">
    <location>
        <begin position="599"/>
        <end position="629"/>
    </location>
</feature>
<feature type="compositionally biased region" description="Low complexity" evidence="7">
    <location>
        <begin position="1125"/>
        <end position="1136"/>
    </location>
</feature>
<accession>A0ABD0KSJ5</accession>
<feature type="compositionally biased region" description="Basic and acidic residues" evidence="7">
    <location>
        <begin position="151"/>
        <end position="160"/>
    </location>
</feature>
<evidence type="ECO:0000256" key="2">
    <source>
        <dbReference type="ARBA" id="ARBA00005462"/>
    </source>
</evidence>
<evidence type="ECO:0000256" key="1">
    <source>
        <dbReference type="ARBA" id="ARBA00004282"/>
    </source>
</evidence>
<dbReference type="InterPro" id="IPR000225">
    <property type="entry name" value="Armadillo"/>
</dbReference>
<feature type="compositionally biased region" description="Low complexity" evidence="7">
    <location>
        <begin position="523"/>
        <end position="533"/>
    </location>
</feature>
<gene>
    <name evidence="8" type="ORF">BaRGS_00018624</name>
</gene>
<dbReference type="PANTHER" id="PTHR10372">
    <property type="entry name" value="PLAKOPHILLIN-RELATED"/>
    <property type="match status" value="1"/>
</dbReference>
<feature type="compositionally biased region" description="Basic and acidic residues" evidence="7">
    <location>
        <begin position="351"/>
        <end position="365"/>
    </location>
</feature>
<evidence type="ECO:0000256" key="5">
    <source>
        <dbReference type="ARBA" id="ARBA00022949"/>
    </source>
</evidence>
<feature type="compositionally biased region" description="Polar residues" evidence="7">
    <location>
        <begin position="1137"/>
        <end position="1155"/>
    </location>
</feature>
<organism evidence="8 9">
    <name type="scientific">Batillaria attramentaria</name>
    <dbReference type="NCBI Taxonomy" id="370345"/>
    <lineage>
        <taxon>Eukaryota</taxon>
        <taxon>Metazoa</taxon>
        <taxon>Spiralia</taxon>
        <taxon>Lophotrochozoa</taxon>
        <taxon>Mollusca</taxon>
        <taxon>Gastropoda</taxon>
        <taxon>Caenogastropoda</taxon>
        <taxon>Sorbeoconcha</taxon>
        <taxon>Cerithioidea</taxon>
        <taxon>Batillariidae</taxon>
        <taxon>Batillaria</taxon>
    </lineage>
</organism>
<dbReference type="Proteomes" id="UP001519460">
    <property type="component" value="Unassembled WGS sequence"/>
</dbReference>
<comment type="similarity">
    <text evidence="2">Belongs to the beta-catenin family.</text>
</comment>
<dbReference type="PROSITE" id="PS50176">
    <property type="entry name" value="ARM_REPEAT"/>
    <property type="match status" value="3"/>
</dbReference>
<evidence type="ECO:0000313" key="8">
    <source>
        <dbReference type="EMBL" id="KAK7490102.1"/>
    </source>
</evidence>
<evidence type="ECO:0000256" key="3">
    <source>
        <dbReference type="ARBA" id="ARBA00022737"/>
    </source>
</evidence>
<dbReference type="Gene3D" id="1.25.10.10">
    <property type="entry name" value="Leucine-rich Repeat Variant"/>
    <property type="match status" value="1"/>
</dbReference>
<dbReference type="GO" id="GO:0070161">
    <property type="term" value="C:anchoring junction"/>
    <property type="evidence" value="ECO:0007669"/>
    <property type="project" value="UniProtKB-SubCell"/>
</dbReference>
<keyword evidence="9" id="KW-1185">Reference proteome</keyword>
<keyword evidence="3" id="KW-0677">Repeat</keyword>
<sequence length="1297" mass="143760">MPVLLPVFQEAQFERLTRELEAERETVAYSSEQQRPLGPASPSPSMNSVSSHDDSSYPWSSPLSHHPAPHDSRHHDEGGDTSKMSTNLLDSCLRELEDRGTLNTGYVREEGGMDYMQHDYGHSADYSYSPQMNSYGGGGGGGGGMSYGDTSFDRHSEHGSHASLSGARHTPRLDDQPGGHYAPYMPPRDDMRTSPMPRSGSPPAQYYERETPYHNLPPYREAPSPSGLGRDPHPSYPNPDDSFGPRDDYPGSRNSYQTGGGHPYQDNYADPPYNGAPYRGSPMGDPYSSAPPGGGYGNYMDDRDAAPGPPYNGRPGDIDQYSDRHNDSLPPRHDDSFQGQRPWGGDQPSYEQDRYSDAPRQRGSYDQDPSGQYGGPLPGENVPRYRGSYDHEDPRDQFAGPGGDVPGYRGSYDHEGPQGQFIGLPPDDDRMPPGYHDSYDREGPDSYGGPPPPLEEDAPRYRGSYQDGPPDMGHDPGMNDDQGRRYEGLPPVQSDPFADDPFRERRSQDGSFSHLRDDNLYNRGPSPSGGSDYYGDRYYDPRANDYESRPYNGDDGYHGPDPNAPRYDDYPDSRPYPGEVEQPYYPEEQEMVRRMENVNLGAPPGEGYHPDDRRTPSIDGRPPVGGYLRPPDLQEVIDYLSYQDDSVKANAAAYLQHLSYNDDGIKAKTRGLDGIRPLIQLLNHELTEVHKNACGALQNLSFGKANDDNKRAIKNEGGIPELIRLLRKTDQEDVMDSVTGILWNLSSCEDLKQAILDDGLTVLVNVVVLPYSGWSSISSQPSQRPWTTVFRNTTGILRNISSAGYDARKKLRECRGLVNALIHTLQIAHEEIINCKPVENVVCTLRNLSYRIQEMEDPDFYKKRSLPRNTAPPSKGENTGCFGGSNKKTPKKGSVRENTPQMAPPKLPPSSSEYRSLWGNDLMLLYIHVLKTCTNPVSIEAAAGAIQNLTACDWAPAVECRAYIRKAKGLPTLVDLLANESHRVVCAAATALRNLTIDKTNKELIGKYSIQQLVAWLPKDSRHSANKSPDDLTCAVLATLYEVIRSNQDYAVSLIQEDGLSRLKYINTSEGIFLARTLKINHTILKTLWGFKTLHPQYARMGFVEQDFTVSKARPRPDGYRDGFSSHPPSSNHTTPYNTLSRPISAQGYDDNTLSAGRMPPRGDYDRGNYDRGNYAGYRGSRTDMDGYLSMNRSNPALYEQRDRGSYSQEGIPPDSIPMDYMGPGYAPLDEPRPHKKPGAGEPDHSGVQDLSAVPEPLYAQVKKDRRRNDDYARTNGGGGVMLSDGAGGQGGADSWV</sequence>
<evidence type="ECO:0000313" key="9">
    <source>
        <dbReference type="Proteomes" id="UP001519460"/>
    </source>
</evidence>
<dbReference type="SMART" id="SM00185">
    <property type="entry name" value="ARM"/>
    <property type="match status" value="5"/>
</dbReference>
<feature type="compositionally biased region" description="Basic and acidic residues" evidence="7">
    <location>
        <begin position="534"/>
        <end position="548"/>
    </location>
</feature>
<dbReference type="InterPro" id="IPR011989">
    <property type="entry name" value="ARM-like"/>
</dbReference>
<comment type="caution">
    <text evidence="8">The sequence shown here is derived from an EMBL/GenBank/DDBJ whole genome shotgun (WGS) entry which is preliminary data.</text>
</comment>
<dbReference type="InterPro" id="IPR028435">
    <property type="entry name" value="Plakophilin/d_Catenin"/>
</dbReference>
<comment type="subcellular location">
    <subcellularLocation>
        <location evidence="1">Cell junction</location>
    </subcellularLocation>
</comment>
<feature type="compositionally biased region" description="Basic and acidic residues" evidence="7">
    <location>
        <begin position="500"/>
        <end position="520"/>
    </location>
</feature>
<feature type="region of interest" description="Disordered" evidence="7">
    <location>
        <begin position="861"/>
        <end position="911"/>
    </location>
</feature>
<feature type="region of interest" description="Disordered" evidence="7">
    <location>
        <begin position="146"/>
        <end position="581"/>
    </location>
</feature>
<evidence type="ECO:0000256" key="4">
    <source>
        <dbReference type="ARBA" id="ARBA00022889"/>
    </source>
</evidence>
<evidence type="ECO:0000256" key="6">
    <source>
        <dbReference type="PROSITE-ProRule" id="PRU00259"/>
    </source>
</evidence>
<keyword evidence="4" id="KW-0130">Cell adhesion</keyword>
<evidence type="ECO:0000256" key="7">
    <source>
        <dbReference type="SAM" id="MobiDB-lite"/>
    </source>
</evidence>
<feature type="repeat" description="ARM" evidence="6">
    <location>
        <begin position="717"/>
        <end position="760"/>
    </location>
</feature>
<feature type="compositionally biased region" description="Low complexity" evidence="7">
    <location>
        <begin position="43"/>
        <end position="62"/>
    </location>
</feature>
<keyword evidence="5" id="KW-0965">Cell junction</keyword>
<feature type="compositionally biased region" description="Gly residues" evidence="7">
    <location>
        <begin position="1276"/>
        <end position="1297"/>
    </location>
</feature>
<feature type="compositionally biased region" description="Basic and acidic residues" evidence="7">
    <location>
        <begin position="427"/>
        <end position="444"/>
    </location>
</feature>
<feature type="compositionally biased region" description="Basic and acidic residues" evidence="7">
    <location>
        <begin position="1161"/>
        <end position="1170"/>
    </location>
</feature>
<feature type="compositionally biased region" description="Basic and acidic residues" evidence="7">
    <location>
        <begin position="68"/>
        <end position="80"/>
    </location>
</feature>
<feature type="repeat" description="ARM" evidence="6">
    <location>
        <begin position="673"/>
        <end position="718"/>
    </location>
</feature>
<proteinExistence type="inferred from homology"/>
<feature type="compositionally biased region" description="Basic and acidic residues" evidence="7">
    <location>
        <begin position="387"/>
        <end position="396"/>
    </location>
</feature>
<feature type="repeat" description="ARM" evidence="6">
    <location>
        <begin position="968"/>
        <end position="1005"/>
    </location>
</feature>
<dbReference type="GO" id="GO:0007155">
    <property type="term" value="P:cell adhesion"/>
    <property type="evidence" value="ECO:0007669"/>
    <property type="project" value="UniProtKB-KW"/>
</dbReference>
<dbReference type="InterPro" id="IPR016024">
    <property type="entry name" value="ARM-type_fold"/>
</dbReference>
<dbReference type="SUPFAM" id="SSF48371">
    <property type="entry name" value="ARM repeat"/>
    <property type="match status" value="1"/>
</dbReference>
<name>A0ABD0KSJ5_9CAEN</name>